<name>A0A4Z0BVT0_9BURK</name>
<dbReference type="OrthoDB" id="8678477at2"/>
<dbReference type="InterPro" id="IPR006311">
    <property type="entry name" value="TAT_signal"/>
</dbReference>
<dbReference type="PANTHER" id="PTHR42928">
    <property type="entry name" value="TRICARBOXYLATE-BINDING PROTEIN"/>
    <property type="match status" value="1"/>
</dbReference>
<dbReference type="InterPro" id="IPR005064">
    <property type="entry name" value="BUG"/>
</dbReference>
<dbReference type="Pfam" id="PF03401">
    <property type="entry name" value="TctC"/>
    <property type="match status" value="1"/>
</dbReference>
<feature type="chain" id="PRO_5021438945" evidence="2">
    <location>
        <begin position="25"/>
        <end position="325"/>
    </location>
</feature>
<dbReference type="Gene3D" id="3.40.190.150">
    <property type="entry name" value="Bordetella uptake gene, domain 1"/>
    <property type="match status" value="1"/>
</dbReference>
<dbReference type="Proteomes" id="UP000297564">
    <property type="component" value="Unassembled WGS sequence"/>
</dbReference>
<dbReference type="AlphaFoldDB" id="A0A4Z0BVT0"/>
<dbReference type="PIRSF" id="PIRSF017082">
    <property type="entry name" value="YflP"/>
    <property type="match status" value="1"/>
</dbReference>
<evidence type="ECO:0000313" key="4">
    <source>
        <dbReference type="Proteomes" id="UP000297564"/>
    </source>
</evidence>
<dbReference type="PANTHER" id="PTHR42928:SF5">
    <property type="entry name" value="BLR1237 PROTEIN"/>
    <property type="match status" value="1"/>
</dbReference>
<gene>
    <name evidence="3" type="ORF">EZ242_05975</name>
</gene>
<feature type="signal peptide" evidence="2">
    <location>
        <begin position="1"/>
        <end position="24"/>
    </location>
</feature>
<organism evidence="3 4">
    <name type="scientific">Ramlibacter rhizophilus</name>
    <dbReference type="NCBI Taxonomy" id="1781167"/>
    <lineage>
        <taxon>Bacteria</taxon>
        <taxon>Pseudomonadati</taxon>
        <taxon>Pseudomonadota</taxon>
        <taxon>Betaproteobacteria</taxon>
        <taxon>Burkholderiales</taxon>
        <taxon>Comamonadaceae</taxon>
        <taxon>Ramlibacter</taxon>
    </lineage>
</organism>
<dbReference type="InterPro" id="IPR042100">
    <property type="entry name" value="Bug_dom1"/>
</dbReference>
<dbReference type="Gene3D" id="3.40.190.10">
    <property type="entry name" value="Periplasmic binding protein-like II"/>
    <property type="match status" value="1"/>
</dbReference>
<dbReference type="CDD" id="cd13578">
    <property type="entry name" value="PBP2_Bug27"/>
    <property type="match status" value="1"/>
</dbReference>
<comment type="caution">
    <text evidence="3">The sequence shown here is derived from an EMBL/GenBank/DDBJ whole genome shotgun (WGS) entry which is preliminary data.</text>
</comment>
<keyword evidence="4" id="KW-1185">Reference proteome</keyword>
<dbReference type="RefSeq" id="WP_135284225.1">
    <property type="nucleotide sequence ID" value="NZ_SMLL01000002.1"/>
</dbReference>
<proteinExistence type="inferred from homology"/>
<evidence type="ECO:0000256" key="2">
    <source>
        <dbReference type="SAM" id="SignalP"/>
    </source>
</evidence>
<evidence type="ECO:0000313" key="3">
    <source>
        <dbReference type="EMBL" id="TFZ03426.1"/>
    </source>
</evidence>
<keyword evidence="2" id="KW-0732">Signal</keyword>
<accession>A0A4Z0BVT0</accession>
<dbReference type="EMBL" id="SMLL01000002">
    <property type="protein sequence ID" value="TFZ03426.1"/>
    <property type="molecule type" value="Genomic_DNA"/>
</dbReference>
<dbReference type="PROSITE" id="PS51318">
    <property type="entry name" value="TAT"/>
    <property type="match status" value="1"/>
</dbReference>
<reference evidence="3 4" key="1">
    <citation type="submission" date="2019-03" db="EMBL/GenBank/DDBJ databases">
        <title>Ramlibacter rhizophilus CCTCC AB2015357, whole genome shotgun sequence.</title>
        <authorList>
            <person name="Zhang X."/>
            <person name="Feng G."/>
            <person name="Zhu H."/>
        </authorList>
    </citation>
    <scope>NUCLEOTIDE SEQUENCE [LARGE SCALE GENOMIC DNA]</scope>
    <source>
        <strain evidence="3 4">CCTCC AB2015357</strain>
    </source>
</reference>
<evidence type="ECO:0000256" key="1">
    <source>
        <dbReference type="ARBA" id="ARBA00006987"/>
    </source>
</evidence>
<protein>
    <submittedName>
        <fullName evidence="3">Tripartite tricarboxylate transporter substrate binding protein</fullName>
    </submittedName>
</protein>
<comment type="similarity">
    <text evidence="1">Belongs to the UPF0065 (bug) family.</text>
</comment>
<dbReference type="SUPFAM" id="SSF53850">
    <property type="entry name" value="Periplasmic binding protein-like II"/>
    <property type="match status" value="1"/>
</dbReference>
<sequence>MTLNRRTLMAAAAAMGLAAAPAFAQEAYPNKPIRIIVPFTAGGIVDSIARTIGEKMSTRYGQPVVVENRAGAGGAIGTDLAAKAPADGYTLLLVSPGHAVAPTLQKGVSWHPTRDFKAVAGIGVVPNVIVVHPSVPAKTMPELIDLAKKASAPMTYATAGIGTSNHLAAELLAQEAGIKLTHVPYKGQPDALNDLLGGRVDLMPLTAALAMQHVKAGKLRALAVTTASRASAAPELPTVAEAAKLPNYEVGTWFGLVAPAKTPEPVMRKLSADVADILTQPDVKAKLQGMGMELAPQKGAEFDAFVDREFTKWSKVIKQAGIEPQ</sequence>